<comment type="catalytic activity">
    <reaction evidence="6 7">
        <text>carbamoyl phosphate + L-ornithine = L-citrulline + phosphate + H(+)</text>
        <dbReference type="Rhea" id="RHEA:19513"/>
        <dbReference type="ChEBI" id="CHEBI:15378"/>
        <dbReference type="ChEBI" id="CHEBI:43474"/>
        <dbReference type="ChEBI" id="CHEBI:46911"/>
        <dbReference type="ChEBI" id="CHEBI:57743"/>
        <dbReference type="ChEBI" id="CHEBI:58228"/>
        <dbReference type="EC" id="2.1.3.3"/>
    </reaction>
</comment>
<dbReference type="NCBIfam" id="TIGR00658">
    <property type="entry name" value="orni_carb_tr"/>
    <property type="match status" value="1"/>
</dbReference>
<feature type="binding site" evidence="7">
    <location>
        <position position="228"/>
    </location>
    <ligand>
        <name>L-ornithine</name>
        <dbReference type="ChEBI" id="CHEBI:46911"/>
    </ligand>
</feature>
<reference evidence="10 11" key="1">
    <citation type="journal article" date="2021" name="bioRxiv">
        <title>Unique metabolic strategies in Hadean analogues reveal hints for primordial physiology.</title>
        <authorList>
            <person name="Nobu M.K."/>
            <person name="Nakai R."/>
            <person name="Tamazawa S."/>
            <person name="Mori H."/>
            <person name="Toyoda A."/>
            <person name="Ijiri A."/>
            <person name="Suzuki S."/>
            <person name="Kurokawa K."/>
            <person name="Kamagata Y."/>
            <person name="Tamaki H."/>
        </authorList>
    </citation>
    <scope>NUCLEOTIDE SEQUENCE [LARGE SCALE GENOMIC DNA]</scope>
    <source>
        <strain evidence="10">BS525</strain>
    </source>
</reference>
<accession>A0A9E2F0Z9</accession>
<proteinExistence type="inferred from homology"/>
<name>A0A9E2F0Z9_PSYF1</name>
<comment type="caution">
    <text evidence="10">The sequence shown here is derived from an EMBL/GenBank/DDBJ whole genome shotgun (WGS) entry which is preliminary data.</text>
</comment>
<dbReference type="Proteomes" id="UP000811545">
    <property type="component" value="Unassembled WGS sequence"/>
</dbReference>
<dbReference type="Gene3D" id="3.40.50.1370">
    <property type="entry name" value="Aspartate/ornithine carbamoyltransferase"/>
    <property type="match status" value="2"/>
</dbReference>
<feature type="binding site" evidence="7">
    <location>
        <begin position="133"/>
        <end position="136"/>
    </location>
    <ligand>
        <name>carbamoyl phosphate</name>
        <dbReference type="ChEBI" id="CHEBI:58228"/>
    </ligand>
</feature>
<keyword evidence="7" id="KW-0963">Cytoplasm</keyword>
<feature type="binding site" evidence="7">
    <location>
        <begin position="232"/>
        <end position="233"/>
    </location>
    <ligand>
        <name>L-ornithine</name>
        <dbReference type="ChEBI" id="CHEBI:46911"/>
    </ligand>
</feature>
<evidence type="ECO:0000256" key="4">
    <source>
        <dbReference type="ARBA" id="ARBA00016634"/>
    </source>
</evidence>
<dbReference type="EMBL" id="QLTW01000032">
    <property type="protein sequence ID" value="MBT9144929.1"/>
    <property type="molecule type" value="Genomic_DNA"/>
</dbReference>
<evidence type="ECO:0000313" key="10">
    <source>
        <dbReference type="EMBL" id="MBT9144929.1"/>
    </source>
</evidence>
<gene>
    <name evidence="10" type="primary">argF</name>
    <name evidence="10" type="ORF">DDT42_00785</name>
</gene>
<dbReference type="EC" id="2.1.3.3" evidence="3 7"/>
<comment type="pathway">
    <text evidence="1">Amino-acid biosynthesis; L-arginine biosynthesis; L-arginine from L-ornithine and carbamoyl phosphate: step 1/3.</text>
</comment>
<organism evidence="10 11">
    <name type="scientific">Psychracetigena formicireducens</name>
    <dbReference type="NCBI Taxonomy" id="2986056"/>
    <lineage>
        <taxon>Bacteria</taxon>
        <taxon>Bacillati</taxon>
        <taxon>Candidatus Lithacetigenota</taxon>
        <taxon>Candidatus Psychracetigena</taxon>
    </lineage>
</organism>
<evidence type="ECO:0000259" key="8">
    <source>
        <dbReference type="Pfam" id="PF00185"/>
    </source>
</evidence>
<feature type="domain" description="Aspartate/ornithine carbamoyltransferase carbamoyl-P binding" evidence="9">
    <location>
        <begin position="6"/>
        <end position="146"/>
    </location>
</feature>
<feature type="binding site" evidence="7">
    <location>
        <begin position="55"/>
        <end position="58"/>
    </location>
    <ligand>
        <name>carbamoyl phosphate</name>
        <dbReference type="ChEBI" id="CHEBI:58228"/>
    </ligand>
</feature>
<evidence type="ECO:0000256" key="6">
    <source>
        <dbReference type="ARBA" id="ARBA00048772"/>
    </source>
</evidence>
<feature type="binding site" evidence="7">
    <location>
        <begin position="268"/>
        <end position="269"/>
    </location>
    <ligand>
        <name>carbamoyl phosphate</name>
        <dbReference type="ChEBI" id="CHEBI:58228"/>
    </ligand>
</feature>
<dbReference type="PROSITE" id="PS00097">
    <property type="entry name" value="CARBAMOYLTRANSFERASE"/>
    <property type="match status" value="1"/>
</dbReference>
<dbReference type="PRINTS" id="PR00102">
    <property type="entry name" value="OTCASE"/>
</dbReference>
<dbReference type="InterPro" id="IPR006130">
    <property type="entry name" value="Asp/Orn_carbamoylTrfase"/>
</dbReference>
<dbReference type="Pfam" id="PF00185">
    <property type="entry name" value="OTCace"/>
    <property type="match status" value="1"/>
</dbReference>
<dbReference type="Pfam" id="PF02729">
    <property type="entry name" value="OTCace_N"/>
    <property type="match status" value="1"/>
</dbReference>
<dbReference type="PANTHER" id="PTHR45753:SF3">
    <property type="entry name" value="ORNITHINE TRANSCARBAMYLASE, MITOCHONDRIAL"/>
    <property type="match status" value="1"/>
</dbReference>
<comment type="similarity">
    <text evidence="2 7">Belongs to the aspartate/ornithine carbamoyltransferase superfamily. OTCase family.</text>
</comment>
<dbReference type="InterPro" id="IPR006132">
    <property type="entry name" value="Asp/Orn_carbamoyltranf_P-bd"/>
</dbReference>
<dbReference type="InterPro" id="IPR002292">
    <property type="entry name" value="Orn/put_carbamltrans"/>
</dbReference>
<dbReference type="HAMAP" id="MF_01109">
    <property type="entry name" value="OTCase"/>
    <property type="match status" value="1"/>
</dbReference>
<evidence type="ECO:0000256" key="2">
    <source>
        <dbReference type="ARBA" id="ARBA00007805"/>
    </source>
</evidence>
<evidence type="ECO:0000256" key="1">
    <source>
        <dbReference type="ARBA" id="ARBA00004975"/>
    </source>
</evidence>
<dbReference type="GO" id="GO:0005737">
    <property type="term" value="C:cytoplasm"/>
    <property type="evidence" value="ECO:0007669"/>
    <property type="project" value="UniProtKB-SubCell"/>
</dbReference>
<evidence type="ECO:0000259" key="9">
    <source>
        <dbReference type="Pfam" id="PF02729"/>
    </source>
</evidence>
<dbReference type="GO" id="GO:0042450">
    <property type="term" value="P:L-arginine biosynthetic process via ornithine"/>
    <property type="evidence" value="ECO:0007669"/>
    <property type="project" value="UniProtKB-UniRule"/>
</dbReference>
<dbReference type="AlphaFoldDB" id="A0A9E2F0Z9"/>
<feature type="binding site" evidence="7">
    <location>
        <position position="82"/>
    </location>
    <ligand>
        <name>carbamoyl phosphate</name>
        <dbReference type="ChEBI" id="CHEBI:58228"/>
    </ligand>
</feature>
<dbReference type="InterPro" id="IPR024904">
    <property type="entry name" value="OTCase_ArgI"/>
</dbReference>
<feature type="domain" description="Aspartate/ornithine carbamoyltransferase Asp/Orn-binding" evidence="8">
    <location>
        <begin position="152"/>
        <end position="307"/>
    </location>
</feature>
<protein>
    <recommendedName>
        <fullName evidence="4 7">Ornithine carbamoyltransferase</fullName>
        <shortName evidence="7">OTCase</shortName>
        <ecNumber evidence="3 7">2.1.3.3</ecNumber>
    </recommendedName>
</protein>
<dbReference type="GO" id="GO:0016597">
    <property type="term" value="F:amino acid binding"/>
    <property type="evidence" value="ECO:0007669"/>
    <property type="project" value="InterPro"/>
</dbReference>
<dbReference type="InterPro" id="IPR006131">
    <property type="entry name" value="Asp_carbamoyltransf_Asp/Orn-bd"/>
</dbReference>
<evidence type="ECO:0000256" key="3">
    <source>
        <dbReference type="ARBA" id="ARBA00013007"/>
    </source>
</evidence>
<dbReference type="NCBIfam" id="NF001986">
    <property type="entry name" value="PRK00779.1"/>
    <property type="match status" value="1"/>
</dbReference>
<sequence>MHLRGRDFLDLADFTSEEIQEFLHTASLLKMMKRSGISHTPLTGKTLGMIFEKPSTRTRVSFEVATYELGGHALYLGASDLQLKRGETIGDTAQTLSRYLSGIMGRVYSHQTLMELAQYAHIPVINGLSDIHHPCQALGDLLTIKEKKGGFQGVKLTYIGDGNNVCNSLLIGGAKVGLNVSVATPPGYEPPTRIVEQATLISKTTGSTMEITNDLNQAIKKADAVYTDVWASMGQESETEARKKIFLTYQVNIKLLSFAAPEVIVLHCLPAHRGEEITDEVMDGIHSAVFDQAENRLHAQKAVLALLL</sequence>
<feature type="binding site" evidence="7">
    <location>
        <position position="106"/>
    </location>
    <ligand>
        <name>carbamoyl phosphate</name>
        <dbReference type="ChEBI" id="CHEBI:58228"/>
    </ligand>
</feature>
<dbReference type="SUPFAM" id="SSF53671">
    <property type="entry name" value="Aspartate/ornithine carbamoyltransferase"/>
    <property type="match status" value="1"/>
</dbReference>
<dbReference type="PANTHER" id="PTHR45753">
    <property type="entry name" value="ORNITHINE CARBAMOYLTRANSFERASE, MITOCHONDRIAL"/>
    <property type="match status" value="1"/>
</dbReference>
<comment type="subcellular location">
    <subcellularLocation>
        <location evidence="7">Cytoplasm</location>
    </subcellularLocation>
</comment>
<keyword evidence="5 7" id="KW-0808">Transferase</keyword>
<dbReference type="FunFam" id="3.40.50.1370:FF:000008">
    <property type="entry name" value="Ornithine carbamoyltransferase"/>
    <property type="match status" value="1"/>
</dbReference>
<dbReference type="GO" id="GO:0019240">
    <property type="term" value="P:citrulline biosynthetic process"/>
    <property type="evidence" value="ECO:0007669"/>
    <property type="project" value="TreeGrafter"/>
</dbReference>
<evidence type="ECO:0000313" key="11">
    <source>
        <dbReference type="Proteomes" id="UP000811545"/>
    </source>
</evidence>
<feature type="binding site" evidence="7">
    <location>
        <position position="164"/>
    </location>
    <ligand>
        <name>L-ornithine</name>
        <dbReference type="ChEBI" id="CHEBI:46911"/>
    </ligand>
</feature>
<evidence type="ECO:0000256" key="5">
    <source>
        <dbReference type="ARBA" id="ARBA00022679"/>
    </source>
</evidence>
<evidence type="ECO:0000256" key="7">
    <source>
        <dbReference type="HAMAP-Rule" id="MF_01109"/>
    </source>
</evidence>
<dbReference type="InterPro" id="IPR036901">
    <property type="entry name" value="Asp/Orn_carbamoylTrfase_sf"/>
</dbReference>
<dbReference type="GO" id="GO:0004585">
    <property type="term" value="F:ornithine carbamoyltransferase activity"/>
    <property type="evidence" value="ECO:0007669"/>
    <property type="project" value="UniProtKB-UniRule"/>
</dbReference>
<feature type="binding site" evidence="7">
    <location>
        <position position="296"/>
    </location>
    <ligand>
        <name>carbamoyl phosphate</name>
        <dbReference type="ChEBI" id="CHEBI:58228"/>
    </ligand>
</feature>
<dbReference type="PRINTS" id="PR00100">
    <property type="entry name" value="AOTCASE"/>
</dbReference>